<keyword evidence="2" id="KW-1185">Reference proteome</keyword>
<feature type="region of interest" description="Disordered" evidence="1">
    <location>
        <begin position="1"/>
        <end position="26"/>
    </location>
</feature>
<reference evidence="3" key="1">
    <citation type="submission" date="2016-11" db="UniProtKB">
        <authorList>
            <consortium name="WormBaseParasite"/>
        </authorList>
    </citation>
    <scope>IDENTIFICATION</scope>
</reference>
<evidence type="ECO:0000313" key="3">
    <source>
        <dbReference type="WBParaSite" id="Hba_05299"/>
    </source>
</evidence>
<dbReference type="AlphaFoldDB" id="A0A1I7WJU4"/>
<name>A0A1I7WJU4_HETBA</name>
<dbReference type="WBParaSite" id="Hba_05299">
    <property type="protein sequence ID" value="Hba_05299"/>
    <property type="gene ID" value="Hba_05299"/>
</dbReference>
<organism evidence="2 3">
    <name type="scientific">Heterorhabditis bacteriophora</name>
    <name type="common">Entomopathogenic nematode worm</name>
    <dbReference type="NCBI Taxonomy" id="37862"/>
    <lineage>
        <taxon>Eukaryota</taxon>
        <taxon>Metazoa</taxon>
        <taxon>Ecdysozoa</taxon>
        <taxon>Nematoda</taxon>
        <taxon>Chromadorea</taxon>
        <taxon>Rhabditida</taxon>
        <taxon>Rhabditina</taxon>
        <taxon>Rhabditomorpha</taxon>
        <taxon>Strongyloidea</taxon>
        <taxon>Heterorhabditidae</taxon>
        <taxon>Heterorhabditis</taxon>
    </lineage>
</organism>
<proteinExistence type="predicted"/>
<sequence>MRELREENARLQRQIKGGGDEKKKNV</sequence>
<protein>
    <submittedName>
        <fullName evidence="3">Transposase</fullName>
    </submittedName>
</protein>
<feature type="compositionally biased region" description="Basic and acidic residues" evidence="1">
    <location>
        <begin position="1"/>
        <end position="10"/>
    </location>
</feature>
<accession>A0A1I7WJU4</accession>
<evidence type="ECO:0000256" key="1">
    <source>
        <dbReference type="SAM" id="MobiDB-lite"/>
    </source>
</evidence>
<evidence type="ECO:0000313" key="2">
    <source>
        <dbReference type="Proteomes" id="UP000095283"/>
    </source>
</evidence>
<dbReference type="Proteomes" id="UP000095283">
    <property type="component" value="Unplaced"/>
</dbReference>